<comment type="caution">
    <text evidence="2">The sequence shown here is derived from an EMBL/GenBank/DDBJ whole genome shotgun (WGS) entry which is preliminary data.</text>
</comment>
<keyword evidence="1" id="KW-0472">Membrane</keyword>
<feature type="transmembrane region" description="Helical" evidence="1">
    <location>
        <begin position="48"/>
        <end position="71"/>
    </location>
</feature>
<gene>
    <name evidence="2" type="ORF">TorRG33x02_135220</name>
</gene>
<dbReference type="EMBL" id="JXTC01000081">
    <property type="protein sequence ID" value="PON90665.1"/>
    <property type="molecule type" value="Genomic_DNA"/>
</dbReference>
<sequence>MAASMKGGFDPYIAECLAIMQNLVFAKEIGLSTFTTWRVIVLKLSKLLLVKIFFLKRVLYLTTLDVFWLMYFN</sequence>
<proteinExistence type="predicted"/>
<evidence type="ECO:0000313" key="3">
    <source>
        <dbReference type="Proteomes" id="UP000237000"/>
    </source>
</evidence>
<keyword evidence="1" id="KW-0812">Transmembrane</keyword>
<protein>
    <submittedName>
        <fullName evidence="2">Uncharacterized protein</fullName>
    </submittedName>
</protein>
<feature type="non-terminal residue" evidence="2">
    <location>
        <position position="73"/>
    </location>
</feature>
<reference evidence="3" key="1">
    <citation type="submission" date="2016-06" db="EMBL/GenBank/DDBJ databases">
        <title>Parallel loss of symbiosis genes in relatives of nitrogen-fixing non-legume Parasponia.</title>
        <authorList>
            <person name="Van Velzen R."/>
            <person name="Holmer R."/>
            <person name="Bu F."/>
            <person name="Rutten L."/>
            <person name="Van Zeijl A."/>
            <person name="Liu W."/>
            <person name="Santuari L."/>
            <person name="Cao Q."/>
            <person name="Sharma T."/>
            <person name="Shen D."/>
            <person name="Roswanjaya Y."/>
            <person name="Wardhani T."/>
            <person name="Kalhor M.S."/>
            <person name="Jansen J."/>
            <person name="Van den Hoogen J."/>
            <person name="Gungor B."/>
            <person name="Hartog M."/>
            <person name="Hontelez J."/>
            <person name="Verver J."/>
            <person name="Yang W.-C."/>
            <person name="Schijlen E."/>
            <person name="Repin R."/>
            <person name="Schilthuizen M."/>
            <person name="Schranz E."/>
            <person name="Heidstra R."/>
            <person name="Miyata K."/>
            <person name="Fedorova E."/>
            <person name="Kohlen W."/>
            <person name="Bisseling T."/>
            <person name="Smit S."/>
            <person name="Geurts R."/>
        </authorList>
    </citation>
    <scope>NUCLEOTIDE SEQUENCE [LARGE SCALE GENOMIC DNA]</scope>
    <source>
        <strain evidence="3">cv. RG33-2</strain>
    </source>
</reference>
<keyword evidence="3" id="KW-1185">Reference proteome</keyword>
<dbReference type="AlphaFoldDB" id="A0A2P5EYP6"/>
<name>A0A2P5EYP6_TREOI</name>
<evidence type="ECO:0000313" key="2">
    <source>
        <dbReference type="EMBL" id="PON90665.1"/>
    </source>
</evidence>
<dbReference type="Proteomes" id="UP000237000">
    <property type="component" value="Unassembled WGS sequence"/>
</dbReference>
<organism evidence="2 3">
    <name type="scientific">Trema orientale</name>
    <name type="common">Charcoal tree</name>
    <name type="synonym">Celtis orientalis</name>
    <dbReference type="NCBI Taxonomy" id="63057"/>
    <lineage>
        <taxon>Eukaryota</taxon>
        <taxon>Viridiplantae</taxon>
        <taxon>Streptophyta</taxon>
        <taxon>Embryophyta</taxon>
        <taxon>Tracheophyta</taxon>
        <taxon>Spermatophyta</taxon>
        <taxon>Magnoliopsida</taxon>
        <taxon>eudicotyledons</taxon>
        <taxon>Gunneridae</taxon>
        <taxon>Pentapetalae</taxon>
        <taxon>rosids</taxon>
        <taxon>fabids</taxon>
        <taxon>Rosales</taxon>
        <taxon>Cannabaceae</taxon>
        <taxon>Trema</taxon>
    </lineage>
</organism>
<evidence type="ECO:0000256" key="1">
    <source>
        <dbReference type="SAM" id="Phobius"/>
    </source>
</evidence>
<accession>A0A2P5EYP6</accession>
<dbReference type="InParanoid" id="A0A2P5EYP6"/>
<keyword evidence="1" id="KW-1133">Transmembrane helix</keyword>
<dbReference type="OrthoDB" id="10467357at2759"/>